<comment type="similarity">
    <text evidence="2">Belongs to the outer membrane factor (OMF) (TC 1.B.17) family.</text>
</comment>
<evidence type="ECO:0000313" key="10">
    <source>
        <dbReference type="Proteomes" id="UP000245535"/>
    </source>
</evidence>
<dbReference type="InterPro" id="IPR051906">
    <property type="entry name" value="TolC-like"/>
</dbReference>
<keyword evidence="5" id="KW-0812">Transmembrane</keyword>
<comment type="caution">
    <text evidence="9">The sequence shown here is derived from an EMBL/GenBank/DDBJ whole genome shotgun (WGS) entry which is preliminary data.</text>
</comment>
<protein>
    <submittedName>
        <fullName evidence="9">Outer membrane protein TolC</fullName>
    </submittedName>
</protein>
<keyword evidence="3" id="KW-0813">Transport</keyword>
<feature type="signal peptide" evidence="8">
    <location>
        <begin position="1"/>
        <end position="23"/>
    </location>
</feature>
<dbReference type="OrthoDB" id="581172at2"/>
<dbReference type="AlphaFoldDB" id="A0A315Z9P9"/>
<comment type="subcellular location">
    <subcellularLocation>
        <location evidence="1">Cell outer membrane</location>
    </subcellularLocation>
</comment>
<dbReference type="GO" id="GO:0015562">
    <property type="term" value="F:efflux transmembrane transporter activity"/>
    <property type="evidence" value="ECO:0007669"/>
    <property type="project" value="InterPro"/>
</dbReference>
<dbReference type="Pfam" id="PF02321">
    <property type="entry name" value="OEP"/>
    <property type="match status" value="2"/>
</dbReference>
<dbReference type="Proteomes" id="UP000245535">
    <property type="component" value="Unassembled WGS sequence"/>
</dbReference>
<keyword evidence="10" id="KW-1185">Reference proteome</keyword>
<dbReference type="GO" id="GO:0009279">
    <property type="term" value="C:cell outer membrane"/>
    <property type="evidence" value="ECO:0007669"/>
    <property type="project" value="UniProtKB-SubCell"/>
</dbReference>
<proteinExistence type="inferred from homology"/>
<evidence type="ECO:0000256" key="8">
    <source>
        <dbReference type="SAM" id="SignalP"/>
    </source>
</evidence>
<organism evidence="9 10">
    <name type="scientific">Sediminitomix flava</name>
    <dbReference type="NCBI Taxonomy" id="379075"/>
    <lineage>
        <taxon>Bacteria</taxon>
        <taxon>Pseudomonadati</taxon>
        <taxon>Bacteroidota</taxon>
        <taxon>Cytophagia</taxon>
        <taxon>Cytophagales</taxon>
        <taxon>Flammeovirgaceae</taxon>
        <taxon>Sediminitomix</taxon>
    </lineage>
</organism>
<accession>A0A315Z9P9</accession>
<keyword evidence="8" id="KW-0732">Signal</keyword>
<evidence type="ECO:0000256" key="3">
    <source>
        <dbReference type="ARBA" id="ARBA00022448"/>
    </source>
</evidence>
<dbReference type="InterPro" id="IPR003423">
    <property type="entry name" value="OMP_efflux"/>
</dbReference>
<feature type="chain" id="PRO_5016258640" evidence="8">
    <location>
        <begin position="24"/>
        <end position="475"/>
    </location>
</feature>
<dbReference type="RefSeq" id="WP_109618107.1">
    <property type="nucleotide sequence ID" value="NZ_QGDO01000003.1"/>
</dbReference>
<dbReference type="PANTHER" id="PTHR30026">
    <property type="entry name" value="OUTER MEMBRANE PROTEIN TOLC"/>
    <property type="match status" value="1"/>
</dbReference>
<evidence type="ECO:0000256" key="6">
    <source>
        <dbReference type="ARBA" id="ARBA00023136"/>
    </source>
</evidence>
<sequence>MRRYPLLFLVIWLLIGSPHPSEAQATQETVFTLENMYQLVLQNHPIAKQANLLSENAQMNIRMARGYFDPKAISNFNGKEFKDKNYYQLWDSHLKVPLWIGQLKVGYERNTGINLNPQSDTNSGKGLAYVGVEIPILKGLLFDERRAALRKAQAMQSEAEAKQVSLINKLILQIAKDYWNWFFTYHQFQLADEGYKLANFRYKAVVDQMRLGALAALDTVEAKITIQQREINLKNAKLAFENAGLILSNHLWDESGNAVVLGETLIPISDINQNLQIEPFEDIIKLANQHPDLRVLNAKYQQLDIERKLNAEMLKPELTFNYNFLDQSAFSDNSLSDLMIDNSFTQNYKAGVSFSVPLFLRKERGKLGMTKVKLEKVRLEQQNLQQQIVTKVGAMYNTMNNFKEVLVMQESMVNNYEQLLSGELQKFNAGESSVFYVNVREGKLLEAQSKLFKIRAELAKSVAELKWAAGLGITL</sequence>
<evidence type="ECO:0000256" key="5">
    <source>
        <dbReference type="ARBA" id="ARBA00022692"/>
    </source>
</evidence>
<evidence type="ECO:0000256" key="7">
    <source>
        <dbReference type="ARBA" id="ARBA00023237"/>
    </source>
</evidence>
<name>A0A315Z9P9_SEDFL</name>
<keyword evidence="7" id="KW-0998">Cell outer membrane</keyword>
<dbReference type="EMBL" id="QGDO01000003">
    <property type="protein sequence ID" value="PWJ41783.1"/>
    <property type="molecule type" value="Genomic_DNA"/>
</dbReference>
<dbReference type="SUPFAM" id="SSF56954">
    <property type="entry name" value="Outer membrane efflux proteins (OEP)"/>
    <property type="match status" value="1"/>
</dbReference>
<evidence type="ECO:0000256" key="4">
    <source>
        <dbReference type="ARBA" id="ARBA00022452"/>
    </source>
</evidence>
<evidence type="ECO:0000256" key="2">
    <source>
        <dbReference type="ARBA" id="ARBA00007613"/>
    </source>
</evidence>
<dbReference type="Gene3D" id="1.20.1600.10">
    <property type="entry name" value="Outer membrane efflux proteins (OEP)"/>
    <property type="match status" value="1"/>
</dbReference>
<dbReference type="GO" id="GO:1990281">
    <property type="term" value="C:efflux pump complex"/>
    <property type="evidence" value="ECO:0007669"/>
    <property type="project" value="TreeGrafter"/>
</dbReference>
<dbReference type="GO" id="GO:0015288">
    <property type="term" value="F:porin activity"/>
    <property type="evidence" value="ECO:0007669"/>
    <property type="project" value="TreeGrafter"/>
</dbReference>
<evidence type="ECO:0000256" key="1">
    <source>
        <dbReference type="ARBA" id="ARBA00004442"/>
    </source>
</evidence>
<dbReference type="PANTHER" id="PTHR30026:SF20">
    <property type="entry name" value="OUTER MEMBRANE PROTEIN TOLC"/>
    <property type="match status" value="1"/>
</dbReference>
<reference evidence="9 10" key="1">
    <citation type="submission" date="2018-03" db="EMBL/GenBank/DDBJ databases">
        <title>Genomic Encyclopedia of Archaeal and Bacterial Type Strains, Phase II (KMG-II): from individual species to whole genera.</title>
        <authorList>
            <person name="Goeker M."/>
        </authorList>
    </citation>
    <scope>NUCLEOTIDE SEQUENCE [LARGE SCALE GENOMIC DNA]</scope>
    <source>
        <strain evidence="9 10">DSM 28229</strain>
    </source>
</reference>
<gene>
    <name evidence="9" type="ORF">BC781_10333</name>
</gene>
<keyword evidence="4" id="KW-1134">Transmembrane beta strand</keyword>
<keyword evidence="6" id="KW-0472">Membrane</keyword>
<evidence type="ECO:0000313" key="9">
    <source>
        <dbReference type="EMBL" id="PWJ41783.1"/>
    </source>
</evidence>